<dbReference type="Proteomes" id="UP000216605">
    <property type="component" value="Unassembled WGS sequence"/>
</dbReference>
<keyword evidence="3 10" id="KW-0436">Ligase</keyword>
<dbReference type="OrthoDB" id="9807240at2"/>
<dbReference type="PROSITE" id="PS50975">
    <property type="entry name" value="ATP_GRASP"/>
    <property type="match status" value="1"/>
</dbReference>
<reference evidence="13 14" key="1">
    <citation type="submission" date="2017-07" db="EMBL/GenBank/DDBJ databases">
        <title>Flavobacterium cyanobacteriorum sp. nov., isolated from cyanobacterial aggregates in a eutrophic lake.</title>
        <authorList>
            <person name="Cai H."/>
        </authorList>
    </citation>
    <scope>NUCLEOTIDE SEQUENCE [LARGE SCALE GENOMIC DNA]</scope>
    <source>
        <strain evidence="13 14">TH021</strain>
    </source>
</reference>
<dbReference type="Pfam" id="PF02843">
    <property type="entry name" value="GARS_C"/>
    <property type="match status" value="1"/>
</dbReference>
<comment type="pathway">
    <text evidence="1 10">Purine metabolism; IMP biosynthesis via de novo pathway; N(1)-(5-phospho-D-ribosyl)glycinamide from 5-phospho-alpha-D-ribose 1-diphosphate: step 2/2.</text>
</comment>
<dbReference type="Gene3D" id="3.40.50.20">
    <property type="match status" value="1"/>
</dbReference>
<dbReference type="NCBIfam" id="TIGR00877">
    <property type="entry name" value="purD"/>
    <property type="match status" value="1"/>
</dbReference>
<dbReference type="InterPro" id="IPR000115">
    <property type="entry name" value="PRibGlycinamide_synth"/>
</dbReference>
<organism evidence="13 14">
    <name type="scientific">Flavobacterium cyanobacteriorum</name>
    <dbReference type="NCBI Taxonomy" id="2022802"/>
    <lineage>
        <taxon>Bacteria</taxon>
        <taxon>Pseudomonadati</taxon>
        <taxon>Bacteroidota</taxon>
        <taxon>Flavobacteriia</taxon>
        <taxon>Flavobacteriales</taxon>
        <taxon>Flavobacteriaceae</taxon>
        <taxon>Flavobacterium</taxon>
    </lineage>
</organism>
<dbReference type="InterPro" id="IPR037123">
    <property type="entry name" value="PRibGlycinamide_synth_C_sf"/>
</dbReference>
<proteinExistence type="inferred from homology"/>
<dbReference type="InterPro" id="IPR013815">
    <property type="entry name" value="ATP_grasp_subdomain_1"/>
</dbReference>
<name>A0A255YVR3_9FLAO</name>
<dbReference type="FunFam" id="3.90.600.10:FF:000001">
    <property type="entry name" value="Trifunctional purine biosynthetic protein adenosine-3"/>
    <property type="match status" value="1"/>
</dbReference>
<evidence type="ECO:0000256" key="8">
    <source>
        <dbReference type="ARBA" id="ARBA00042242"/>
    </source>
</evidence>
<keyword evidence="6 11" id="KW-0067">ATP-binding</keyword>
<dbReference type="InterPro" id="IPR011054">
    <property type="entry name" value="Rudment_hybrid_motif"/>
</dbReference>
<dbReference type="Gene3D" id="3.90.600.10">
    <property type="entry name" value="Phosphoribosylglycinamide synthetase, C-terminal domain"/>
    <property type="match status" value="1"/>
</dbReference>
<evidence type="ECO:0000256" key="5">
    <source>
        <dbReference type="ARBA" id="ARBA00022755"/>
    </source>
</evidence>
<evidence type="ECO:0000256" key="1">
    <source>
        <dbReference type="ARBA" id="ARBA00005174"/>
    </source>
</evidence>
<keyword evidence="14" id="KW-1185">Reference proteome</keyword>
<evidence type="ECO:0000256" key="2">
    <source>
        <dbReference type="ARBA" id="ARBA00013255"/>
    </source>
</evidence>
<dbReference type="GO" id="GO:0004637">
    <property type="term" value="F:phosphoribosylamine-glycine ligase activity"/>
    <property type="evidence" value="ECO:0007669"/>
    <property type="project" value="UniProtKB-UniRule"/>
</dbReference>
<protein>
    <recommendedName>
        <fullName evidence="2 10">Phosphoribosylamine--glycine ligase</fullName>
        <ecNumber evidence="2 10">6.3.4.13</ecNumber>
    </recommendedName>
    <alternativeName>
        <fullName evidence="10">GARS</fullName>
    </alternativeName>
    <alternativeName>
        <fullName evidence="8 10">Glycinamide ribonucleotide synthetase</fullName>
    </alternativeName>
    <alternativeName>
        <fullName evidence="9 10">Phosphoribosylglycinamide synthetase</fullName>
    </alternativeName>
</protein>
<evidence type="ECO:0000256" key="4">
    <source>
        <dbReference type="ARBA" id="ARBA00022741"/>
    </source>
</evidence>
<dbReference type="GO" id="GO:0006189">
    <property type="term" value="P:'de novo' IMP biosynthetic process"/>
    <property type="evidence" value="ECO:0007669"/>
    <property type="project" value="UniProtKB-UniRule"/>
</dbReference>
<dbReference type="SUPFAM" id="SSF56059">
    <property type="entry name" value="Glutathione synthetase ATP-binding domain-like"/>
    <property type="match status" value="1"/>
</dbReference>
<comment type="caution">
    <text evidence="13">The sequence shown here is derived from an EMBL/GenBank/DDBJ whole genome shotgun (WGS) entry which is preliminary data.</text>
</comment>
<dbReference type="SMART" id="SM01209">
    <property type="entry name" value="GARS_A"/>
    <property type="match status" value="1"/>
</dbReference>
<dbReference type="Pfam" id="PF02844">
    <property type="entry name" value="GARS_N"/>
    <property type="match status" value="1"/>
</dbReference>
<dbReference type="GO" id="GO:0005524">
    <property type="term" value="F:ATP binding"/>
    <property type="evidence" value="ECO:0007669"/>
    <property type="project" value="UniProtKB-UniRule"/>
</dbReference>
<dbReference type="RefSeq" id="WP_094416249.1">
    <property type="nucleotide sequence ID" value="NZ_NOXV01000299.1"/>
</dbReference>
<dbReference type="PANTHER" id="PTHR43472:SF1">
    <property type="entry name" value="PHOSPHORIBOSYLAMINE--GLYCINE LIGASE, CHLOROPLASTIC"/>
    <property type="match status" value="1"/>
</dbReference>
<evidence type="ECO:0000313" key="14">
    <source>
        <dbReference type="Proteomes" id="UP000216605"/>
    </source>
</evidence>
<dbReference type="GO" id="GO:0046872">
    <property type="term" value="F:metal ion binding"/>
    <property type="evidence" value="ECO:0007669"/>
    <property type="project" value="InterPro"/>
</dbReference>
<dbReference type="InterPro" id="IPR020561">
    <property type="entry name" value="PRibGlycinamid_synth_ATP-grasp"/>
</dbReference>
<sequence>MKILLLGSGGREHALAWKMQQSPQCSKLFVAPGNAGTAAIAQNVNISATDFDAVKKLVLDEGIQMVVVGPEDPLVKGIYDFFKGDGTLTDIPVIGPSKEGARLEGSKEFAKIFLTKNNIPTAAYGSFTKETVEQGCDFLATLKPPYVLKADGLAAGKGVLIIQDLAEAQQELRNMLVGAKFGQASSKVVIEEFLDGIELSCFVLTDGKSYKILPTAKDYKRIGEGDTGLNTGGMGAISPVPFADSAFMQKIEERIVKPTIEGLKQQSIDYKGFIFVGLIKVGDDPYVIEYNVRMGDPETEVVIPRIKSDLVELFKAVAEERLDDAVLEIDSRSATTVMVVSGGYPEDYEKGKVISGLDKAEGSLVFHAGTKEENGKVVTNGGRVIALTSYDDDFREAIKKSYQNIALLHFDKMYYRKDIGFDL</sequence>
<dbReference type="SUPFAM" id="SSF51246">
    <property type="entry name" value="Rudiment single hybrid motif"/>
    <property type="match status" value="1"/>
</dbReference>
<evidence type="ECO:0000256" key="7">
    <source>
        <dbReference type="ARBA" id="ARBA00038345"/>
    </source>
</evidence>
<comment type="catalytic activity">
    <reaction evidence="10">
        <text>5-phospho-beta-D-ribosylamine + glycine + ATP = N(1)-(5-phospho-beta-D-ribosyl)glycinamide + ADP + phosphate + H(+)</text>
        <dbReference type="Rhea" id="RHEA:17453"/>
        <dbReference type="ChEBI" id="CHEBI:15378"/>
        <dbReference type="ChEBI" id="CHEBI:30616"/>
        <dbReference type="ChEBI" id="CHEBI:43474"/>
        <dbReference type="ChEBI" id="CHEBI:57305"/>
        <dbReference type="ChEBI" id="CHEBI:58681"/>
        <dbReference type="ChEBI" id="CHEBI:143788"/>
        <dbReference type="ChEBI" id="CHEBI:456216"/>
        <dbReference type="EC" id="6.3.4.13"/>
    </reaction>
</comment>
<dbReference type="SUPFAM" id="SSF52440">
    <property type="entry name" value="PreATP-grasp domain"/>
    <property type="match status" value="1"/>
</dbReference>
<dbReference type="PANTHER" id="PTHR43472">
    <property type="entry name" value="PHOSPHORIBOSYLAMINE--GLYCINE LIGASE"/>
    <property type="match status" value="1"/>
</dbReference>
<dbReference type="SMART" id="SM01210">
    <property type="entry name" value="GARS_C"/>
    <property type="match status" value="1"/>
</dbReference>
<gene>
    <name evidence="10" type="primary">purD</name>
    <name evidence="13" type="ORF">CHU92_12995</name>
</gene>
<dbReference type="InterPro" id="IPR020562">
    <property type="entry name" value="PRibGlycinamide_synth_N"/>
</dbReference>
<evidence type="ECO:0000256" key="6">
    <source>
        <dbReference type="ARBA" id="ARBA00022840"/>
    </source>
</evidence>
<dbReference type="UniPathway" id="UPA00074">
    <property type="reaction ID" value="UER00125"/>
</dbReference>
<accession>A0A255YVR3</accession>
<dbReference type="GO" id="GO:0009113">
    <property type="term" value="P:purine nucleobase biosynthetic process"/>
    <property type="evidence" value="ECO:0007669"/>
    <property type="project" value="InterPro"/>
</dbReference>
<dbReference type="HAMAP" id="MF_00138">
    <property type="entry name" value="GARS"/>
    <property type="match status" value="1"/>
</dbReference>
<evidence type="ECO:0000259" key="12">
    <source>
        <dbReference type="PROSITE" id="PS50975"/>
    </source>
</evidence>
<keyword evidence="5 10" id="KW-0658">Purine biosynthesis</keyword>
<comment type="similarity">
    <text evidence="7 10">Belongs to the GARS family.</text>
</comment>
<dbReference type="InterPro" id="IPR011761">
    <property type="entry name" value="ATP-grasp"/>
</dbReference>
<evidence type="ECO:0000256" key="3">
    <source>
        <dbReference type="ARBA" id="ARBA00022598"/>
    </source>
</evidence>
<dbReference type="EMBL" id="NOXV01000299">
    <property type="protein sequence ID" value="OYQ33303.1"/>
    <property type="molecule type" value="Genomic_DNA"/>
</dbReference>
<evidence type="ECO:0000313" key="13">
    <source>
        <dbReference type="EMBL" id="OYQ33303.1"/>
    </source>
</evidence>
<dbReference type="Pfam" id="PF01071">
    <property type="entry name" value="GARS_A"/>
    <property type="match status" value="1"/>
</dbReference>
<evidence type="ECO:0000256" key="11">
    <source>
        <dbReference type="PROSITE-ProRule" id="PRU00409"/>
    </source>
</evidence>
<dbReference type="InterPro" id="IPR016185">
    <property type="entry name" value="PreATP-grasp_dom_sf"/>
</dbReference>
<evidence type="ECO:0000256" key="10">
    <source>
        <dbReference type="HAMAP-Rule" id="MF_00138"/>
    </source>
</evidence>
<evidence type="ECO:0000256" key="9">
    <source>
        <dbReference type="ARBA" id="ARBA00042864"/>
    </source>
</evidence>
<dbReference type="Gene3D" id="3.30.470.20">
    <property type="entry name" value="ATP-grasp fold, B domain"/>
    <property type="match status" value="1"/>
</dbReference>
<dbReference type="AlphaFoldDB" id="A0A255YVR3"/>
<feature type="domain" description="ATP-grasp" evidence="12">
    <location>
        <begin position="111"/>
        <end position="319"/>
    </location>
</feature>
<keyword evidence="4 11" id="KW-0547">Nucleotide-binding</keyword>
<dbReference type="Gene3D" id="3.30.1490.20">
    <property type="entry name" value="ATP-grasp fold, A domain"/>
    <property type="match status" value="1"/>
</dbReference>
<dbReference type="InterPro" id="IPR020560">
    <property type="entry name" value="PRibGlycinamide_synth_C-dom"/>
</dbReference>
<dbReference type="EC" id="6.3.4.13" evidence="2 10"/>